<evidence type="ECO:0000259" key="7">
    <source>
        <dbReference type="PROSITE" id="PS50280"/>
    </source>
</evidence>
<protein>
    <recommendedName>
        <fullName evidence="5">Histone-lysine N-methyltransferase SET5</fullName>
    </recommendedName>
    <alternativeName>
        <fullName evidence="4">SET domain-containing protein 5</fullName>
    </alternativeName>
</protein>
<evidence type="ECO:0000313" key="8">
    <source>
        <dbReference type="EMBL" id="TCD61798.1"/>
    </source>
</evidence>
<organism evidence="8 9">
    <name type="scientific">Steccherinum ochraceum</name>
    <dbReference type="NCBI Taxonomy" id="92696"/>
    <lineage>
        <taxon>Eukaryota</taxon>
        <taxon>Fungi</taxon>
        <taxon>Dikarya</taxon>
        <taxon>Basidiomycota</taxon>
        <taxon>Agaricomycotina</taxon>
        <taxon>Agaricomycetes</taxon>
        <taxon>Polyporales</taxon>
        <taxon>Steccherinaceae</taxon>
        <taxon>Steccherinum</taxon>
    </lineage>
</organism>
<keyword evidence="1" id="KW-0489">Methyltransferase</keyword>
<name>A0A4R0RDT2_9APHY</name>
<keyword evidence="3" id="KW-0949">S-adenosyl-L-methionine</keyword>
<comment type="caution">
    <text evidence="8">The sequence shown here is derived from an EMBL/GenBank/DDBJ whole genome shotgun (WGS) entry which is preliminary data.</text>
</comment>
<sequence>MTTTDSTTPSEDELKSALKALRTEHPTLGISKLHAALLAAHPGWTVSEKRTRKVLQSEGLVIVNAGGSSNGGSEPAGFKYPSSKVMEGLDVGKWTDKVEVRVFDRKKGKGLVAKVKIAEGETIWKEDPFVLAPEWILLANQTDDAFFRSEWDIVKSMAQLGMEERHAQVSAAEPDRATWKKAFQLYKQAFYKPTQETDNKKLARLLKKPLPEDVADELFGYDAFLRNLGRMSLNLEAHGGLYVLHSHINHTCDPNVSVRHFDQRSALSRITVVAKKDIDVGEELFITYVNPEQSRVERQRQLDEWGFGVCRCARCNADREEEAKLLKEGKAPVKESGDGQVDADLANELKAGLGPDLKDG</sequence>
<dbReference type="Gene3D" id="2.170.270.10">
    <property type="entry name" value="SET domain"/>
    <property type="match status" value="1"/>
</dbReference>
<dbReference type="Pfam" id="PF00856">
    <property type="entry name" value="SET"/>
    <property type="match status" value="1"/>
</dbReference>
<dbReference type="GO" id="GO:0042799">
    <property type="term" value="F:histone H4K20 methyltransferase activity"/>
    <property type="evidence" value="ECO:0007669"/>
    <property type="project" value="TreeGrafter"/>
</dbReference>
<feature type="domain" description="SET" evidence="7">
    <location>
        <begin position="96"/>
        <end position="289"/>
    </location>
</feature>
<evidence type="ECO:0000313" key="9">
    <source>
        <dbReference type="Proteomes" id="UP000292702"/>
    </source>
</evidence>
<dbReference type="InterPro" id="IPR046341">
    <property type="entry name" value="SET_dom_sf"/>
</dbReference>
<dbReference type="PANTHER" id="PTHR46402:SF2">
    <property type="entry name" value="HISTONE-LYSINE N-TRIMETHYLTRANSFERASE SMYD5"/>
    <property type="match status" value="1"/>
</dbReference>
<reference evidence="8 9" key="1">
    <citation type="submission" date="2018-11" db="EMBL/GenBank/DDBJ databases">
        <title>Genome assembly of Steccherinum ochraceum LE-BIN_3174, the white-rot fungus of the Steccherinaceae family (The Residual Polyporoid clade, Polyporales, Basidiomycota).</title>
        <authorList>
            <person name="Fedorova T.V."/>
            <person name="Glazunova O.A."/>
            <person name="Landesman E.O."/>
            <person name="Moiseenko K.V."/>
            <person name="Psurtseva N.V."/>
            <person name="Savinova O.S."/>
            <person name="Shakhova N.V."/>
            <person name="Tyazhelova T.V."/>
            <person name="Vasina D.V."/>
        </authorList>
    </citation>
    <scope>NUCLEOTIDE SEQUENCE [LARGE SCALE GENOMIC DNA]</scope>
    <source>
        <strain evidence="8 9">LE-BIN_3174</strain>
    </source>
</reference>
<dbReference type="GO" id="GO:0032259">
    <property type="term" value="P:methylation"/>
    <property type="evidence" value="ECO:0007669"/>
    <property type="project" value="UniProtKB-KW"/>
</dbReference>
<dbReference type="EMBL" id="RWJN01000429">
    <property type="protein sequence ID" value="TCD61798.1"/>
    <property type="molecule type" value="Genomic_DNA"/>
</dbReference>
<dbReference type="Proteomes" id="UP000292702">
    <property type="component" value="Unassembled WGS sequence"/>
</dbReference>
<keyword evidence="9" id="KW-1185">Reference proteome</keyword>
<dbReference type="PROSITE" id="PS50280">
    <property type="entry name" value="SET"/>
    <property type="match status" value="1"/>
</dbReference>
<proteinExistence type="predicted"/>
<dbReference type="STRING" id="92696.A0A4R0RDT2"/>
<dbReference type="PANTHER" id="PTHR46402">
    <property type="entry name" value="SET AND MYND DOMAIN-CONTAINING PROTEIN 5"/>
    <property type="match status" value="1"/>
</dbReference>
<dbReference type="InterPro" id="IPR001214">
    <property type="entry name" value="SET_dom"/>
</dbReference>
<dbReference type="AlphaFoldDB" id="A0A4R0RDT2"/>
<evidence type="ECO:0000256" key="5">
    <source>
        <dbReference type="ARBA" id="ARBA00044528"/>
    </source>
</evidence>
<dbReference type="CDD" id="cd20071">
    <property type="entry name" value="SET_SMYD"/>
    <property type="match status" value="1"/>
</dbReference>
<evidence type="ECO:0000256" key="3">
    <source>
        <dbReference type="ARBA" id="ARBA00022691"/>
    </source>
</evidence>
<keyword evidence="2" id="KW-0808">Transferase</keyword>
<dbReference type="SUPFAM" id="SSF82199">
    <property type="entry name" value="SET domain"/>
    <property type="match status" value="1"/>
</dbReference>
<comment type="catalytic activity">
    <reaction evidence="6">
        <text>L-lysyl-[histone] + S-adenosyl-L-methionine = N(6)-methyl-L-lysyl-[histone] + S-adenosyl-L-homocysteine + H(+)</text>
        <dbReference type="Rhea" id="RHEA:10024"/>
        <dbReference type="Rhea" id="RHEA-COMP:9845"/>
        <dbReference type="Rhea" id="RHEA-COMP:9846"/>
        <dbReference type="ChEBI" id="CHEBI:15378"/>
        <dbReference type="ChEBI" id="CHEBI:29969"/>
        <dbReference type="ChEBI" id="CHEBI:57856"/>
        <dbReference type="ChEBI" id="CHEBI:59789"/>
        <dbReference type="ChEBI" id="CHEBI:61929"/>
    </reaction>
    <physiologicalReaction direction="left-to-right" evidence="6">
        <dbReference type="Rhea" id="RHEA:10025"/>
    </physiologicalReaction>
</comment>
<dbReference type="OrthoDB" id="438641at2759"/>
<dbReference type="SMART" id="SM00317">
    <property type="entry name" value="SET"/>
    <property type="match status" value="1"/>
</dbReference>
<gene>
    <name evidence="8" type="primary">SET5</name>
    <name evidence="8" type="ORF">EIP91_007884</name>
</gene>
<evidence type="ECO:0000256" key="2">
    <source>
        <dbReference type="ARBA" id="ARBA00022679"/>
    </source>
</evidence>
<evidence type="ECO:0000256" key="1">
    <source>
        <dbReference type="ARBA" id="ARBA00022603"/>
    </source>
</evidence>
<evidence type="ECO:0000256" key="4">
    <source>
        <dbReference type="ARBA" id="ARBA00042380"/>
    </source>
</evidence>
<evidence type="ECO:0000256" key="6">
    <source>
        <dbReference type="ARBA" id="ARBA00048619"/>
    </source>
</evidence>
<dbReference type="GO" id="GO:0045814">
    <property type="term" value="P:negative regulation of gene expression, epigenetic"/>
    <property type="evidence" value="ECO:0007669"/>
    <property type="project" value="TreeGrafter"/>
</dbReference>
<accession>A0A4R0RDT2</accession>